<feature type="compositionally biased region" description="Low complexity" evidence="1">
    <location>
        <begin position="259"/>
        <end position="270"/>
    </location>
</feature>
<protein>
    <submittedName>
        <fullName evidence="2">Uncharacterized protein</fullName>
    </submittedName>
</protein>
<feature type="region of interest" description="Disordered" evidence="1">
    <location>
        <begin position="246"/>
        <end position="271"/>
    </location>
</feature>
<dbReference type="InParanoid" id="A0A401G9T1"/>
<evidence type="ECO:0000313" key="2">
    <source>
        <dbReference type="EMBL" id="GBE78925.1"/>
    </source>
</evidence>
<dbReference type="Proteomes" id="UP000287166">
    <property type="component" value="Unassembled WGS sequence"/>
</dbReference>
<proteinExistence type="predicted"/>
<dbReference type="RefSeq" id="XP_027609838.1">
    <property type="nucleotide sequence ID" value="XM_027754037.1"/>
</dbReference>
<keyword evidence="3" id="KW-1185">Reference proteome</keyword>
<name>A0A401G9T1_9APHY</name>
<dbReference type="OrthoDB" id="2758729at2759"/>
<comment type="caution">
    <text evidence="2">The sequence shown here is derived from an EMBL/GenBank/DDBJ whole genome shotgun (WGS) entry which is preliminary data.</text>
</comment>
<reference evidence="2 3" key="1">
    <citation type="journal article" date="2018" name="Sci. Rep.">
        <title>Genome sequence of the cauliflower mushroom Sparassis crispa (Hanabiratake) and its association with beneficial usage.</title>
        <authorList>
            <person name="Kiyama R."/>
            <person name="Furutani Y."/>
            <person name="Kawaguchi K."/>
            <person name="Nakanishi T."/>
        </authorList>
    </citation>
    <scope>NUCLEOTIDE SEQUENCE [LARGE SCALE GENOMIC DNA]</scope>
</reference>
<gene>
    <name evidence="2" type="ORF">SCP_0201220</name>
</gene>
<dbReference type="EMBL" id="BFAD01000002">
    <property type="protein sequence ID" value="GBE78925.1"/>
    <property type="molecule type" value="Genomic_DNA"/>
</dbReference>
<evidence type="ECO:0000313" key="3">
    <source>
        <dbReference type="Proteomes" id="UP000287166"/>
    </source>
</evidence>
<dbReference type="GeneID" id="38775842"/>
<accession>A0A401G9T1</accession>
<sequence length="414" mass="45151">MASAFDILGLVFGILGFLSSVPVFYAIILSQLPSQKLKELDEVLLETETMWRRSLREGLFAGKPFERKTSLSLYSLRNQTESLRLQAHCATSLLQECKAMLRGLSWSISYVCMESKGARAEISSTTAEERKRLQVKAKLEESLRETAQIQPEMPMASDTSDKYSKQHLYTDEHAADKLFLSPSPTFGKASATLKMDSDKTPWEARVVTWNSPHSTTTFPTHSHFPSGAAPCALITSTAAVSACTSTSDKVTHRQRSKTHTSSSHTASSESVDVIAPQKVTHHPSNANTSICRSTASPVSLPSPAAQGGKFVVPLPSSNTALLQHFHEVKQEMLTRGLAFYTCTSVNAIRMVPWKKHSASARSGECVAGRSITDADMQVLSCTEGDCGVEAFKIRECTDEGLLCIVEARDVSGLV</sequence>
<evidence type="ECO:0000256" key="1">
    <source>
        <dbReference type="SAM" id="MobiDB-lite"/>
    </source>
</evidence>
<organism evidence="2 3">
    <name type="scientific">Sparassis crispa</name>
    <dbReference type="NCBI Taxonomy" id="139825"/>
    <lineage>
        <taxon>Eukaryota</taxon>
        <taxon>Fungi</taxon>
        <taxon>Dikarya</taxon>
        <taxon>Basidiomycota</taxon>
        <taxon>Agaricomycotina</taxon>
        <taxon>Agaricomycetes</taxon>
        <taxon>Polyporales</taxon>
        <taxon>Sparassidaceae</taxon>
        <taxon>Sparassis</taxon>
    </lineage>
</organism>
<dbReference type="AlphaFoldDB" id="A0A401G9T1"/>